<proteinExistence type="predicted"/>
<evidence type="ECO:0000313" key="2">
    <source>
        <dbReference type="EMBL" id="KAG5548360.1"/>
    </source>
</evidence>
<accession>A0AAV6K7M4</accession>
<sequence>MVVQPRSTAARGGGNSLPTADAEPSTFATNNGRKRKQEEEQLLDDEELLGEVEEEPIEKLLQALKNDSLAILVKEAVSKYGDPDYLKSIRKVADVDPALRKIRVEVSGNVHFNPDIFTSVFGKYGEIEHFCFVGNGGAGFSPFCLYPG</sequence>
<dbReference type="Proteomes" id="UP000823749">
    <property type="component" value="Chromosome 5"/>
</dbReference>
<dbReference type="AlphaFoldDB" id="A0AAV6K7M4"/>
<feature type="region of interest" description="Disordered" evidence="1">
    <location>
        <begin position="1"/>
        <end position="44"/>
    </location>
</feature>
<organism evidence="2 3">
    <name type="scientific">Rhododendron griersonianum</name>
    <dbReference type="NCBI Taxonomy" id="479676"/>
    <lineage>
        <taxon>Eukaryota</taxon>
        <taxon>Viridiplantae</taxon>
        <taxon>Streptophyta</taxon>
        <taxon>Embryophyta</taxon>
        <taxon>Tracheophyta</taxon>
        <taxon>Spermatophyta</taxon>
        <taxon>Magnoliopsida</taxon>
        <taxon>eudicotyledons</taxon>
        <taxon>Gunneridae</taxon>
        <taxon>Pentapetalae</taxon>
        <taxon>asterids</taxon>
        <taxon>Ericales</taxon>
        <taxon>Ericaceae</taxon>
        <taxon>Ericoideae</taxon>
        <taxon>Rhodoreae</taxon>
        <taxon>Rhododendron</taxon>
    </lineage>
</organism>
<reference evidence="2" key="1">
    <citation type="submission" date="2020-08" db="EMBL/GenBank/DDBJ databases">
        <title>Plant Genome Project.</title>
        <authorList>
            <person name="Zhang R.-G."/>
        </authorList>
    </citation>
    <scope>NUCLEOTIDE SEQUENCE</scope>
    <source>
        <strain evidence="2">WSP0</strain>
        <tissue evidence="2">Leaf</tissue>
    </source>
</reference>
<evidence type="ECO:0000256" key="1">
    <source>
        <dbReference type="SAM" id="MobiDB-lite"/>
    </source>
</evidence>
<protein>
    <submittedName>
        <fullName evidence="2">Uncharacterized protein</fullName>
    </submittedName>
</protein>
<keyword evidence="3" id="KW-1185">Reference proteome</keyword>
<gene>
    <name evidence="2" type="ORF">RHGRI_013905</name>
</gene>
<dbReference type="EMBL" id="JACTNZ010000005">
    <property type="protein sequence ID" value="KAG5548360.1"/>
    <property type="molecule type" value="Genomic_DNA"/>
</dbReference>
<comment type="caution">
    <text evidence="2">The sequence shown here is derived from an EMBL/GenBank/DDBJ whole genome shotgun (WGS) entry which is preliminary data.</text>
</comment>
<evidence type="ECO:0000313" key="3">
    <source>
        <dbReference type="Proteomes" id="UP000823749"/>
    </source>
</evidence>
<name>A0AAV6K7M4_9ERIC</name>